<name>A0A0M0BUK0_9ARCH</name>
<dbReference type="PANTHER" id="PTHR10927:SF4">
    <property type="entry name" value="RIBOSOME MATURATION PROTEIN SDO1 HOMOLOG"/>
    <property type="match status" value="1"/>
</dbReference>
<dbReference type="Gene3D" id="3.30.1250.10">
    <property type="entry name" value="Ribosome maturation protein SBDS, N-terminal domain"/>
    <property type="match status" value="1"/>
</dbReference>
<evidence type="ECO:0000313" key="5">
    <source>
        <dbReference type="EMBL" id="KON32114.1"/>
    </source>
</evidence>
<reference evidence="6" key="1">
    <citation type="submission" date="2015-06" db="EMBL/GenBank/DDBJ databases">
        <title>New insights into the roles of widespread benthic archaea in carbon and nitrogen cycling.</title>
        <authorList>
            <person name="Lazar C.S."/>
            <person name="Baker B.J."/>
            <person name="Seitz K.W."/>
            <person name="Hyde A.S."/>
            <person name="Dick G.J."/>
            <person name="Hinrichs K.-U."/>
            <person name="Teske A.P."/>
        </authorList>
    </citation>
    <scope>NUCLEOTIDE SEQUENCE [LARGE SCALE GENOMIC DNA]</scope>
</reference>
<evidence type="ECO:0000259" key="3">
    <source>
        <dbReference type="Pfam" id="PF09377"/>
    </source>
</evidence>
<proteinExistence type="inferred from homology"/>
<dbReference type="InterPro" id="IPR035647">
    <property type="entry name" value="EFG_III/V"/>
</dbReference>
<dbReference type="SUPFAM" id="SSF109728">
    <property type="entry name" value="Hypothetical protein AF0491, middle domain"/>
    <property type="match status" value="1"/>
</dbReference>
<gene>
    <name evidence="5" type="ORF">AC478_01165</name>
</gene>
<dbReference type="GO" id="GO:0042256">
    <property type="term" value="P:cytosolic ribosome assembly"/>
    <property type="evidence" value="ECO:0007669"/>
    <property type="project" value="InterPro"/>
</dbReference>
<dbReference type="InterPro" id="IPR036786">
    <property type="entry name" value="Ribosome_mat_SBDS_N_sf"/>
</dbReference>
<dbReference type="SUPFAM" id="SSF54980">
    <property type="entry name" value="EF-G C-terminal domain-like"/>
    <property type="match status" value="1"/>
</dbReference>
<dbReference type="SUPFAM" id="SSF89895">
    <property type="entry name" value="FYSH domain"/>
    <property type="match status" value="1"/>
</dbReference>
<dbReference type="Pfam" id="PF20268">
    <property type="entry name" value="SBDS_C"/>
    <property type="match status" value="1"/>
</dbReference>
<feature type="domain" description="Ribosome maturation protein SDO1/SBDS central" evidence="3">
    <location>
        <begin position="99"/>
        <end position="159"/>
    </location>
</feature>
<dbReference type="EMBL" id="LFWV01000011">
    <property type="protein sequence ID" value="KON32114.1"/>
    <property type="molecule type" value="Genomic_DNA"/>
</dbReference>
<dbReference type="PANTHER" id="PTHR10927">
    <property type="entry name" value="RIBOSOME MATURATION PROTEIN SBDS"/>
    <property type="match status" value="1"/>
</dbReference>
<feature type="domain" description="Ribosome maturation protein SDO1/SBDS C-terminal" evidence="4">
    <location>
        <begin position="164"/>
        <end position="229"/>
    </location>
</feature>
<dbReference type="Pfam" id="PF01172">
    <property type="entry name" value="SBDS_N"/>
    <property type="match status" value="1"/>
</dbReference>
<evidence type="ECO:0000259" key="4">
    <source>
        <dbReference type="Pfam" id="PF20268"/>
    </source>
</evidence>
<dbReference type="InterPro" id="IPR019783">
    <property type="entry name" value="SDO1/SBDS_N"/>
</dbReference>
<dbReference type="AlphaFoldDB" id="A0A0M0BUK0"/>
<protein>
    <submittedName>
        <fullName evidence="5">RNA-associated protein</fullName>
    </submittedName>
</protein>
<dbReference type="NCBIfam" id="TIGR00291">
    <property type="entry name" value="RNA_SBDS"/>
    <property type="match status" value="1"/>
</dbReference>
<dbReference type="InterPro" id="IPR037188">
    <property type="entry name" value="Sdo1/SBDS_central_sf"/>
</dbReference>
<feature type="domain" description="Ribosome maturation protein SDO1/SBDS N-terminal" evidence="2">
    <location>
        <begin position="5"/>
        <end position="91"/>
    </location>
</feature>
<comment type="caution">
    <text evidence="5">The sequence shown here is derived from an EMBL/GenBank/DDBJ whole genome shotgun (WGS) entry which is preliminary data.</text>
</comment>
<evidence type="ECO:0000259" key="2">
    <source>
        <dbReference type="Pfam" id="PF01172"/>
    </source>
</evidence>
<dbReference type="Gene3D" id="3.30.70.240">
    <property type="match status" value="1"/>
</dbReference>
<dbReference type="InterPro" id="IPR046928">
    <property type="entry name" value="SDO1/SBDS_C"/>
</dbReference>
<dbReference type="Gene3D" id="1.10.10.900">
    <property type="entry name" value="SBDS protein C-terminal domain, subdomain 1"/>
    <property type="match status" value="1"/>
</dbReference>
<dbReference type="Proteomes" id="UP000054016">
    <property type="component" value="Unassembled WGS sequence"/>
</dbReference>
<sequence>MSEKYTIARLTKDNEHFEILVKPDKALGYRTGNTSRINEVLAAEIIFADANKGTKVSEAQMNKVFETTDPLKIADEILKKGTIQLTTEQRRKMVEDKRKQIVDFISRQAVDPKTNLPHPPLRIENAMERIRYPIDAHKSVEEQARDIVKLLRPILPLKIEQISVAVRIPAVYSARAYGSIKSAGEIKQDEWLSDGSWQGILEMPAGAYASFLNKLGDITKGTGEAKILS</sequence>
<dbReference type="InterPro" id="IPR018978">
    <property type="entry name" value="SDO1/SBDS_central"/>
</dbReference>
<comment type="similarity">
    <text evidence="1">Belongs to the SDO1/SBDS family.</text>
</comment>
<dbReference type="InterPro" id="IPR039100">
    <property type="entry name" value="Sdo1/SBDS-like"/>
</dbReference>
<dbReference type="Pfam" id="PF09377">
    <property type="entry name" value="SBDS_domain_II"/>
    <property type="match status" value="1"/>
</dbReference>
<accession>A0A0M0BUK0</accession>
<organism evidence="5 6">
    <name type="scientific">miscellaneous Crenarchaeota group-1 archaeon SG8-32-3</name>
    <dbReference type="NCBI Taxonomy" id="1685125"/>
    <lineage>
        <taxon>Archaea</taxon>
        <taxon>Candidatus Bathyarchaeota</taxon>
        <taxon>MCG-1</taxon>
    </lineage>
</organism>
<evidence type="ECO:0000313" key="6">
    <source>
        <dbReference type="Proteomes" id="UP000054016"/>
    </source>
</evidence>
<evidence type="ECO:0000256" key="1">
    <source>
        <dbReference type="ARBA" id="ARBA00007433"/>
    </source>
</evidence>
<dbReference type="InterPro" id="IPR002140">
    <property type="entry name" value="Sdo1/SBDS"/>
</dbReference>